<dbReference type="Pfam" id="PF02902">
    <property type="entry name" value="Peptidase_C48"/>
    <property type="match status" value="2"/>
</dbReference>
<evidence type="ECO:0000259" key="4">
    <source>
        <dbReference type="PROSITE" id="PS50600"/>
    </source>
</evidence>
<proteinExistence type="inferred from homology"/>
<protein>
    <submittedName>
        <fullName evidence="5">SENP1</fullName>
        <ecNumber evidence="5">3.4.22.68</ecNumber>
    </submittedName>
</protein>
<dbReference type="Proteomes" id="UP000507470">
    <property type="component" value="Unassembled WGS sequence"/>
</dbReference>
<comment type="similarity">
    <text evidence="1">Belongs to the peptidase C48 family.</text>
</comment>
<accession>A0A6J8B5G8</accession>
<dbReference type="GO" id="GO:0008234">
    <property type="term" value="F:cysteine-type peptidase activity"/>
    <property type="evidence" value="ECO:0007669"/>
    <property type="project" value="InterPro"/>
</dbReference>
<keyword evidence="6" id="KW-1185">Reference proteome</keyword>
<evidence type="ECO:0000256" key="3">
    <source>
        <dbReference type="ARBA" id="ARBA00022801"/>
    </source>
</evidence>
<evidence type="ECO:0000256" key="1">
    <source>
        <dbReference type="ARBA" id="ARBA00005234"/>
    </source>
</evidence>
<keyword evidence="3 5" id="KW-0378">Hydrolase</keyword>
<dbReference type="EC" id="3.4.22.68" evidence="5"/>
<dbReference type="PROSITE" id="PS50600">
    <property type="entry name" value="ULP_PROTEASE"/>
    <property type="match status" value="1"/>
</dbReference>
<dbReference type="Gene3D" id="3.40.395.10">
    <property type="entry name" value="Adenoviral Proteinase, Chain A"/>
    <property type="match status" value="2"/>
</dbReference>
<keyword evidence="2" id="KW-0645">Protease</keyword>
<reference evidence="5 6" key="1">
    <citation type="submission" date="2020-06" db="EMBL/GenBank/DDBJ databases">
        <authorList>
            <person name="Li R."/>
            <person name="Bekaert M."/>
        </authorList>
    </citation>
    <scope>NUCLEOTIDE SEQUENCE [LARGE SCALE GENOMIC DNA]</scope>
    <source>
        <strain evidence="6">wild</strain>
    </source>
</reference>
<gene>
    <name evidence="5" type="ORF">MCOR_15208</name>
</gene>
<dbReference type="InterPro" id="IPR038765">
    <property type="entry name" value="Papain-like_cys_pep_sf"/>
</dbReference>
<evidence type="ECO:0000313" key="5">
    <source>
        <dbReference type="EMBL" id="CAC5379115.1"/>
    </source>
</evidence>
<dbReference type="EMBL" id="CACVKT020002620">
    <property type="protein sequence ID" value="CAC5379115.1"/>
    <property type="molecule type" value="Genomic_DNA"/>
</dbReference>
<name>A0A6J8B5G8_MYTCO</name>
<evidence type="ECO:0000256" key="2">
    <source>
        <dbReference type="ARBA" id="ARBA00022670"/>
    </source>
</evidence>
<organism evidence="5 6">
    <name type="scientific">Mytilus coruscus</name>
    <name type="common">Sea mussel</name>
    <dbReference type="NCBI Taxonomy" id="42192"/>
    <lineage>
        <taxon>Eukaryota</taxon>
        <taxon>Metazoa</taxon>
        <taxon>Spiralia</taxon>
        <taxon>Lophotrochozoa</taxon>
        <taxon>Mollusca</taxon>
        <taxon>Bivalvia</taxon>
        <taxon>Autobranchia</taxon>
        <taxon>Pteriomorphia</taxon>
        <taxon>Mytilida</taxon>
        <taxon>Mytiloidea</taxon>
        <taxon>Mytilidae</taxon>
        <taxon>Mytilinae</taxon>
        <taxon>Mytilus</taxon>
    </lineage>
</organism>
<dbReference type="OrthoDB" id="6132600at2759"/>
<sequence>MDSNSEEEESSRSLYNFLQGREVDVNKLKGAEDNVVEFIQTLSDGFENDLICRKNRYCLRKGDFKTIVERKWLNDEIINYYLNLLENDRTKSLDVFFYSTLKKIKAIAVERLVKAEVINFDMILVPINVSNHWILCHTPQQSNCNDCGVYLCHFAALLSVRQPVSFDSVSIHAVKNSNIYPFN</sequence>
<dbReference type="AlphaFoldDB" id="A0A6J8B5G8"/>
<feature type="domain" description="Ubiquitin-like protease family profile" evidence="4">
    <location>
        <begin position="57"/>
        <end position="183"/>
    </location>
</feature>
<evidence type="ECO:0000313" key="6">
    <source>
        <dbReference type="Proteomes" id="UP000507470"/>
    </source>
</evidence>
<dbReference type="SUPFAM" id="SSF54001">
    <property type="entry name" value="Cysteine proteinases"/>
    <property type="match status" value="1"/>
</dbReference>
<dbReference type="InterPro" id="IPR003653">
    <property type="entry name" value="Peptidase_C48_C"/>
</dbReference>
<dbReference type="GO" id="GO:0006508">
    <property type="term" value="P:proteolysis"/>
    <property type="evidence" value="ECO:0007669"/>
    <property type="project" value="UniProtKB-KW"/>
</dbReference>